<accession>A0A9P8TUL6</accession>
<dbReference type="PANTHER" id="PTHR21646">
    <property type="entry name" value="UBIQUITIN CARBOXYL-TERMINAL HYDROLASE"/>
    <property type="match status" value="1"/>
</dbReference>
<gene>
    <name evidence="5" type="ORF">Trco_004782</name>
</gene>
<dbReference type="GO" id="GO:0016579">
    <property type="term" value="P:protein deubiquitination"/>
    <property type="evidence" value="ECO:0007669"/>
    <property type="project" value="InterPro"/>
</dbReference>
<evidence type="ECO:0000256" key="1">
    <source>
        <dbReference type="ARBA" id="ARBA00009085"/>
    </source>
</evidence>
<feature type="domain" description="Rhodanese" evidence="3">
    <location>
        <begin position="438"/>
        <end position="566"/>
    </location>
</feature>
<dbReference type="EMBL" id="JAIWOZ010000004">
    <property type="protein sequence ID" value="KAH6605629.1"/>
    <property type="molecule type" value="Genomic_DNA"/>
</dbReference>
<dbReference type="SUPFAM" id="SSF52821">
    <property type="entry name" value="Rhodanese/Cell cycle control phosphatase"/>
    <property type="match status" value="1"/>
</dbReference>
<evidence type="ECO:0000259" key="3">
    <source>
        <dbReference type="PROSITE" id="PS50206"/>
    </source>
</evidence>
<feature type="compositionally biased region" description="Pro residues" evidence="2">
    <location>
        <begin position="670"/>
        <end position="679"/>
    </location>
</feature>
<evidence type="ECO:0000256" key="2">
    <source>
        <dbReference type="SAM" id="MobiDB-lite"/>
    </source>
</evidence>
<dbReference type="Gene3D" id="3.90.70.10">
    <property type="entry name" value="Cysteine proteinases"/>
    <property type="match status" value="1"/>
</dbReference>
<evidence type="ECO:0000313" key="6">
    <source>
        <dbReference type="Proteomes" id="UP000827724"/>
    </source>
</evidence>
<evidence type="ECO:0000259" key="4">
    <source>
        <dbReference type="PROSITE" id="PS50235"/>
    </source>
</evidence>
<organism evidence="5 6">
    <name type="scientific">Trichoderma cornu-damae</name>
    <dbReference type="NCBI Taxonomy" id="654480"/>
    <lineage>
        <taxon>Eukaryota</taxon>
        <taxon>Fungi</taxon>
        <taxon>Dikarya</taxon>
        <taxon>Ascomycota</taxon>
        <taxon>Pezizomycotina</taxon>
        <taxon>Sordariomycetes</taxon>
        <taxon>Hypocreomycetidae</taxon>
        <taxon>Hypocreales</taxon>
        <taxon>Hypocreaceae</taxon>
        <taxon>Trichoderma</taxon>
    </lineage>
</organism>
<dbReference type="InterPro" id="IPR050185">
    <property type="entry name" value="Ub_carboxyl-term_hydrolase"/>
</dbReference>
<dbReference type="Pfam" id="PF00581">
    <property type="entry name" value="Rhodanese"/>
    <property type="match status" value="1"/>
</dbReference>
<feature type="compositionally biased region" description="Polar residues" evidence="2">
    <location>
        <begin position="369"/>
        <end position="397"/>
    </location>
</feature>
<comment type="caution">
    <text evidence="5">The sequence shown here is derived from an EMBL/GenBank/DDBJ whole genome shotgun (WGS) entry which is preliminary data.</text>
</comment>
<dbReference type="PROSITE" id="PS50206">
    <property type="entry name" value="RHODANESE_3"/>
    <property type="match status" value="1"/>
</dbReference>
<name>A0A9P8TUL6_9HYPO</name>
<feature type="region of interest" description="Disordered" evidence="2">
    <location>
        <begin position="1"/>
        <end position="26"/>
    </location>
</feature>
<sequence length="1086" mass="120642">MTRPANRAAVLLPDPIPPHGRDAQAPSGARAHIQHLATSMTTADPIGSARLHMAVNARHSMPPSGYDGMNGGYTPPPGATAPLPHIEDMVAFPQDINRNQPMKHLLDLAETTLAKSEMSRDFGKPALAFKDYVKASVLAVQIIPSHSDYVELKSSRADWNRRHAHLLKRISQQSDVYDRIKRDIIADNERTGVRPTVVPSAPQKAGANAASPQASPVRDASPSTRQPAHGQPEAHISGSPGRAKPTVHPKPQSLAGHALKPGHARAASAASSTTSTQAMSDLAARFANLRGPQPSPGQDPRIKTHHIVPPPSKPAGPRDMPPPRPKVPLDGAIPALPKMPDAIYSPARGSVSGESARLPPSTPRGRYSRTGSIVSVNSGTSTPLPQQGNDYFSSQPQGHPRSGNGNGNADTPQPPEGAFKVPDGDRITPEELFEAMKTKGSILIIDVRAREDFDEGHIMSSSTICIDPDILTRPNISADEIAESLVLSPSQEQIQFERRASYDLVIFYDQYSEKIPPPHWNTEETALSSLHRALVHLSYGHELRNPPKLLKGGLDAWVDLMGAASLQSTAPPKPKKISLVRQSPFQRRPSQYLGKPLRPDIVKVWQQAVEIEEKETETATEQAFHRSTESFLRRFPSLSLQESMTSPAIAEQRTPGYGSSHQVDLYTDLPSPPTRPAPALPRSSYSSLSQTVDDHEMYHEPTPSAPALPPSEKVFYTGLNNPHNWCYANSTLQSLLASPNFGRELSNSEWVDKYSAPRKDDEKIDQPQLMIKIISNLFHWMTTGKFKTMKAQTLMDYSLHLCQHSQTISKFGGNGQQDAQEFMSFLLDYLHDETNSRRNLKGSVAQPNTIPQARLQAAEEYWKNYQELNRSIVDRYWRGLELSTVDCQRCHKQTHTFSTFDLVFAPVGKNQDITLEDSFREHNVVNTLDNFACDTCKRNTKAMQTTCFARMPPLLCLSFRRFDFDKSVGDIKKSTRRVTWDFNEIDLSPYFMRTNENSSDRAFSGPFKYQCYAVIVHSGSKTDNGHYYAYVRDSSTHDQYAWYRCEDGQVSKVRIGTGDAMDFKENVFKSGRDTVPYLAFFRRKDS</sequence>
<dbReference type="AlphaFoldDB" id="A0A9P8TUL6"/>
<feature type="region of interest" description="Disordered" evidence="2">
    <location>
        <begin position="643"/>
        <end position="709"/>
    </location>
</feature>
<dbReference type="CDD" id="cd02674">
    <property type="entry name" value="Peptidase_C19R"/>
    <property type="match status" value="1"/>
</dbReference>
<dbReference type="Pfam" id="PF00443">
    <property type="entry name" value="UCH"/>
    <property type="match status" value="1"/>
</dbReference>
<dbReference type="Gene3D" id="3.40.250.10">
    <property type="entry name" value="Rhodanese-like domain"/>
    <property type="match status" value="1"/>
</dbReference>
<feature type="region of interest" description="Disordered" evidence="2">
    <location>
        <begin position="191"/>
        <end position="423"/>
    </location>
</feature>
<dbReference type="InterPro" id="IPR001394">
    <property type="entry name" value="Peptidase_C19_UCH"/>
</dbReference>
<protein>
    <submittedName>
        <fullName evidence="5">Ubiquitin carboxyl-terminal hydrolase 2</fullName>
    </submittedName>
</protein>
<dbReference type="InterPro" id="IPR001763">
    <property type="entry name" value="Rhodanese-like_dom"/>
</dbReference>
<keyword evidence="5" id="KW-0378">Hydrolase</keyword>
<feature type="domain" description="USP" evidence="4">
    <location>
        <begin position="717"/>
        <end position="1084"/>
    </location>
</feature>
<keyword evidence="6" id="KW-1185">Reference proteome</keyword>
<dbReference type="GO" id="GO:0004843">
    <property type="term" value="F:cysteine-type deubiquitinase activity"/>
    <property type="evidence" value="ECO:0007669"/>
    <property type="project" value="InterPro"/>
</dbReference>
<dbReference type="InterPro" id="IPR036873">
    <property type="entry name" value="Rhodanese-like_dom_sf"/>
</dbReference>
<proteinExistence type="inferred from homology"/>
<dbReference type="PROSITE" id="PS50235">
    <property type="entry name" value="USP_3"/>
    <property type="match status" value="1"/>
</dbReference>
<dbReference type="SMART" id="SM00450">
    <property type="entry name" value="RHOD"/>
    <property type="match status" value="1"/>
</dbReference>
<feature type="compositionally biased region" description="Pro residues" evidence="2">
    <location>
        <begin position="308"/>
        <end position="326"/>
    </location>
</feature>
<feature type="compositionally biased region" description="Low complexity" evidence="2">
    <location>
        <begin position="266"/>
        <end position="276"/>
    </location>
</feature>
<dbReference type="Proteomes" id="UP000827724">
    <property type="component" value="Unassembled WGS sequence"/>
</dbReference>
<dbReference type="InterPro" id="IPR038765">
    <property type="entry name" value="Papain-like_cys_pep_sf"/>
</dbReference>
<dbReference type="OrthoDB" id="292964at2759"/>
<dbReference type="SUPFAM" id="SSF54001">
    <property type="entry name" value="Cysteine proteinases"/>
    <property type="match status" value="1"/>
</dbReference>
<reference evidence="5" key="1">
    <citation type="submission" date="2021-08" db="EMBL/GenBank/DDBJ databases">
        <title>Chromosome-Level Trichoderma cornu-damae using Hi-C Data.</title>
        <authorList>
            <person name="Kim C.S."/>
        </authorList>
    </citation>
    <scope>NUCLEOTIDE SEQUENCE</scope>
    <source>
        <strain evidence="5">KA19-0412C</strain>
    </source>
</reference>
<dbReference type="InterPro" id="IPR028889">
    <property type="entry name" value="USP"/>
</dbReference>
<comment type="similarity">
    <text evidence="1">Belongs to the peptidase C19 family.</text>
</comment>
<evidence type="ECO:0000313" key="5">
    <source>
        <dbReference type="EMBL" id="KAH6605629.1"/>
    </source>
</evidence>